<dbReference type="Proteomes" id="UP000243797">
    <property type="component" value="Unassembled WGS sequence"/>
</dbReference>
<dbReference type="STRING" id="2082308.A0A2K1QXS7"/>
<feature type="transmembrane region" description="Helical" evidence="6">
    <location>
        <begin position="290"/>
        <end position="310"/>
    </location>
</feature>
<evidence type="ECO:0000313" key="8">
    <source>
        <dbReference type="EMBL" id="PNS19854.1"/>
    </source>
</evidence>
<dbReference type="EMBL" id="NKHZ01000029">
    <property type="protein sequence ID" value="PNS19854.1"/>
    <property type="molecule type" value="Genomic_DNA"/>
</dbReference>
<feature type="transmembrane region" description="Helical" evidence="6">
    <location>
        <begin position="113"/>
        <end position="139"/>
    </location>
</feature>
<comment type="subcellular location">
    <subcellularLocation>
        <location evidence="1">Membrane</location>
        <topology evidence="1">Multi-pass membrane protein</topology>
    </subcellularLocation>
</comment>
<dbReference type="InterPro" id="IPR036259">
    <property type="entry name" value="MFS_trans_sf"/>
</dbReference>
<keyword evidence="3 6" id="KW-1133">Transmembrane helix</keyword>
<reference evidence="8 9" key="1">
    <citation type="submission" date="2017-06" db="EMBL/GenBank/DDBJ databases">
        <title>Draft genome sequence of a variant of Elsinoe murrayae.</title>
        <authorList>
            <person name="Cheng Q."/>
        </authorList>
    </citation>
    <scope>NUCLEOTIDE SEQUENCE [LARGE SCALE GENOMIC DNA]</scope>
    <source>
        <strain evidence="8 9">CQ-2017a</strain>
    </source>
</reference>
<feature type="transmembrane region" description="Helical" evidence="6">
    <location>
        <begin position="80"/>
        <end position="101"/>
    </location>
</feature>
<feature type="transmembrane region" description="Helical" evidence="6">
    <location>
        <begin position="426"/>
        <end position="447"/>
    </location>
</feature>
<dbReference type="PANTHER" id="PTHR23502">
    <property type="entry name" value="MAJOR FACILITATOR SUPERFAMILY"/>
    <property type="match status" value="1"/>
</dbReference>
<evidence type="ECO:0000256" key="5">
    <source>
        <dbReference type="SAM" id="MobiDB-lite"/>
    </source>
</evidence>
<feature type="transmembrane region" description="Helical" evidence="6">
    <location>
        <begin position="45"/>
        <end position="68"/>
    </location>
</feature>
<keyword evidence="2 6" id="KW-0812">Transmembrane</keyword>
<comment type="caution">
    <text evidence="8">The sequence shown here is derived from an EMBL/GenBank/DDBJ whole genome shotgun (WGS) entry which is preliminary data.</text>
</comment>
<dbReference type="PANTHER" id="PTHR23502:SF152">
    <property type="entry name" value="MAJOR FACILITATOR SUPERFAMILY (MFS) PROFILE DOMAIN-CONTAINING PROTEIN-RELATED"/>
    <property type="match status" value="1"/>
</dbReference>
<dbReference type="PROSITE" id="PS50850">
    <property type="entry name" value="MFS"/>
    <property type="match status" value="1"/>
</dbReference>
<feature type="transmembrane region" description="Helical" evidence="6">
    <location>
        <begin position="357"/>
        <end position="381"/>
    </location>
</feature>
<feature type="transmembrane region" description="Helical" evidence="6">
    <location>
        <begin position="402"/>
        <end position="420"/>
    </location>
</feature>
<feature type="transmembrane region" description="Helical" evidence="6">
    <location>
        <begin position="331"/>
        <end position="351"/>
    </location>
</feature>
<evidence type="ECO:0000259" key="7">
    <source>
        <dbReference type="PROSITE" id="PS50850"/>
    </source>
</evidence>
<dbReference type="OrthoDB" id="3066029at2759"/>
<sequence length="487" mass="51939">MSPEKRSSYARSSVSVPSTAHTNAPVVDTGTERVVVEYSTWRKACIVLTTSWMAFTTAFSSAALFPAIPNIASDLETSTGVIYATNAGVFICLGLSAFIWLPLMHFFGRRKVYYTTGLVFLALSIATALAPTIHTWIVVRCLSHLLQGTVFHIAGQAVLADIFVPTQRGTAIGCFLIGTVSGPALGPCIGGLIVTFANWRAIFWVQTGMVVLGLLLTLLTYPSEVEIMNPTSTGPSTANPLHILTLFRLPNLALSNVACALISFSQYSLLVAPRHIINPRFGLTTPLVSGLFYLSPLSGFILGTLAGGRYSDHVVRSWTNNRGRRVSHDRLRAGKTMFFLVIPASALVYGWCLQTHSGGLLVPIVAAFFQAAGLFAALSGVNTYCVEAVPERRMEVVAGKYFAQYGFGGAAAAGGMVPLIDAVGIGAATTIGVGMVLVAGVLVGTVAHHGEGMVQWAEKRKEQSGLRSHETPPRPEQGRTSLHVEDA</sequence>
<evidence type="ECO:0000256" key="3">
    <source>
        <dbReference type="ARBA" id="ARBA00022989"/>
    </source>
</evidence>
<evidence type="ECO:0000313" key="9">
    <source>
        <dbReference type="Proteomes" id="UP000243797"/>
    </source>
</evidence>
<name>A0A2K1QXS7_9PEZI</name>
<dbReference type="AlphaFoldDB" id="A0A2K1QXS7"/>
<dbReference type="InterPro" id="IPR020846">
    <property type="entry name" value="MFS_dom"/>
</dbReference>
<dbReference type="Pfam" id="PF07690">
    <property type="entry name" value="MFS_1"/>
    <property type="match status" value="1"/>
</dbReference>
<dbReference type="InParanoid" id="A0A2K1QXS7"/>
<keyword evidence="4 6" id="KW-0472">Membrane</keyword>
<keyword evidence="9" id="KW-1185">Reference proteome</keyword>
<evidence type="ECO:0000256" key="2">
    <source>
        <dbReference type="ARBA" id="ARBA00022692"/>
    </source>
</evidence>
<feature type="transmembrane region" description="Helical" evidence="6">
    <location>
        <begin position="171"/>
        <end position="195"/>
    </location>
</feature>
<accession>A0A2K1QXS7</accession>
<dbReference type="SUPFAM" id="SSF103473">
    <property type="entry name" value="MFS general substrate transporter"/>
    <property type="match status" value="1"/>
</dbReference>
<evidence type="ECO:0000256" key="4">
    <source>
        <dbReference type="ARBA" id="ARBA00023136"/>
    </source>
</evidence>
<dbReference type="GO" id="GO:0022857">
    <property type="term" value="F:transmembrane transporter activity"/>
    <property type="evidence" value="ECO:0007669"/>
    <property type="project" value="InterPro"/>
</dbReference>
<feature type="compositionally biased region" description="Low complexity" evidence="5">
    <location>
        <begin position="9"/>
        <end position="18"/>
    </location>
</feature>
<feature type="domain" description="Major facilitator superfamily (MFS) profile" evidence="7">
    <location>
        <begin position="46"/>
        <end position="451"/>
    </location>
</feature>
<dbReference type="Gene3D" id="1.20.1250.20">
    <property type="entry name" value="MFS general substrate transporter like domains"/>
    <property type="match status" value="1"/>
</dbReference>
<feature type="region of interest" description="Disordered" evidence="5">
    <location>
        <begin position="459"/>
        <end position="487"/>
    </location>
</feature>
<dbReference type="InterPro" id="IPR011701">
    <property type="entry name" value="MFS"/>
</dbReference>
<feature type="transmembrane region" description="Helical" evidence="6">
    <location>
        <begin position="201"/>
        <end position="221"/>
    </location>
</feature>
<proteinExistence type="predicted"/>
<feature type="region of interest" description="Disordered" evidence="5">
    <location>
        <begin position="1"/>
        <end position="20"/>
    </location>
</feature>
<protein>
    <submittedName>
        <fullName evidence="8">Quinidine resistance protein 1</fullName>
    </submittedName>
</protein>
<evidence type="ECO:0000256" key="6">
    <source>
        <dbReference type="SAM" id="Phobius"/>
    </source>
</evidence>
<organism evidence="8 9">
    <name type="scientific">Sphaceloma murrayae</name>
    <dbReference type="NCBI Taxonomy" id="2082308"/>
    <lineage>
        <taxon>Eukaryota</taxon>
        <taxon>Fungi</taxon>
        <taxon>Dikarya</taxon>
        <taxon>Ascomycota</taxon>
        <taxon>Pezizomycotina</taxon>
        <taxon>Dothideomycetes</taxon>
        <taxon>Dothideomycetidae</taxon>
        <taxon>Myriangiales</taxon>
        <taxon>Elsinoaceae</taxon>
        <taxon>Sphaceloma</taxon>
    </lineage>
</organism>
<evidence type="ECO:0000256" key="1">
    <source>
        <dbReference type="ARBA" id="ARBA00004141"/>
    </source>
</evidence>
<dbReference type="GO" id="GO:0005886">
    <property type="term" value="C:plasma membrane"/>
    <property type="evidence" value="ECO:0007669"/>
    <property type="project" value="TreeGrafter"/>
</dbReference>
<gene>
    <name evidence="8" type="ORF">CAC42_7821</name>
</gene>